<evidence type="ECO:0000259" key="2">
    <source>
        <dbReference type="Pfam" id="PF07859"/>
    </source>
</evidence>
<dbReference type="PANTHER" id="PTHR48081">
    <property type="entry name" value="AB HYDROLASE SUPERFAMILY PROTEIN C4A8.06C"/>
    <property type="match status" value="1"/>
</dbReference>
<dbReference type="SUPFAM" id="SSF53474">
    <property type="entry name" value="alpha/beta-Hydrolases"/>
    <property type="match status" value="1"/>
</dbReference>
<gene>
    <name evidence="3" type="ORF">C8A05DRAFT_18620</name>
</gene>
<proteinExistence type="predicted"/>
<dbReference type="GO" id="GO:0016787">
    <property type="term" value="F:hydrolase activity"/>
    <property type="evidence" value="ECO:0007669"/>
    <property type="project" value="UniProtKB-KW"/>
</dbReference>
<dbReference type="InterPro" id="IPR029058">
    <property type="entry name" value="AB_hydrolase_fold"/>
</dbReference>
<dbReference type="Proteomes" id="UP001303889">
    <property type="component" value="Unassembled WGS sequence"/>
</dbReference>
<name>A0AAN6RQA8_9PEZI</name>
<reference evidence="3" key="1">
    <citation type="journal article" date="2023" name="Mol. Phylogenet. Evol.">
        <title>Genome-scale phylogeny and comparative genomics of the fungal order Sordariales.</title>
        <authorList>
            <person name="Hensen N."/>
            <person name="Bonometti L."/>
            <person name="Westerberg I."/>
            <person name="Brannstrom I.O."/>
            <person name="Guillou S."/>
            <person name="Cros-Aarteil S."/>
            <person name="Calhoun S."/>
            <person name="Haridas S."/>
            <person name="Kuo A."/>
            <person name="Mondo S."/>
            <person name="Pangilinan J."/>
            <person name="Riley R."/>
            <person name="LaButti K."/>
            <person name="Andreopoulos B."/>
            <person name="Lipzen A."/>
            <person name="Chen C."/>
            <person name="Yan M."/>
            <person name="Daum C."/>
            <person name="Ng V."/>
            <person name="Clum A."/>
            <person name="Steindorff A."/>
            <person name="Ohm R.A."/>
            <person name="Martin F."/>
            <person name="Silar P."/>
            <person name="Natvig D.O."/>
            <person name="Lalanne C."/>
            <person name="Gautier V."/>
            <person name="Ament-Velasquez S.L."/>
            <person name="Kruys A."/>
            <person name="Hutchinson M.I."/>
            <person name="Powell A.J."/>
            <person name="Barry K."/>
            <person name="Miller A.N."/>
            <person name="Grigoriev I.V."/>
            <person name="Debuchy R."/>
            <person name="Gladieux P."/>
            <person name="Hiltunen Thoren M."/>
            <person name="Johannesson H."/>
        </authorList>
    </citation>
    <scope>NUCLEOTIDE SEQUENCE</scope>
    <source>
        <strain evidence="3">CBS 103.79</strain>
    </source>
</reference>
<organism evidence="3 4">
    <name type="scientific">Staphylotrichum tortipilum</name>
    <dbReference type="NCBI Taxonomy" id="2831512"/>
    <lineage>
        <taxon>Eukaryota</taxon>
        <taxon>Fungi</taxon>
        <taxon>Dikarya</taxon>
        <taxon>Ascomycota</taxon>
        <taxon>Pezizomycotina</taxon>
        <taxon>Sordariomycetes</taxon>
        <taxon>Sordariomycetidae</taxon>
        <taxon>Sordariales</taxon>
        <taxon>Chaetomiaceae</taxon>
        <taxon>Staphylotrichum</taxon>
    </lineage>
</organism>
<dbReference type="InterPro" id="IPR013094">
    <property type="entry name" value="AB_hydrolase_3"/>
</dbReference>
<evidence type="ECO:0000256" key="1">
    <source>
        <dbReference type="ARBA" id="ARBA00022801"/>
    </source>
</evidence>
<dbReference type="AlphaFoldDB" id="A0AAN6RQA8"/>
<sequence>MPPPKPSSEPAEIDHRRLETARDLVGPAPPSRWWLRLSAATLRGLNYLGMILHFRIDERPPNPSFTRPIPSTLSQTKGDFTLQLYTPKGYADAAASGTTFPAVINFHGGGFTIGSATDDARFARYITDECKAVFISVDYRLSPEYPFPVPVDDAADALLYVIRSAAALHIDPLRLATCGFSAGGNLAFTSLLRLTDHLASLKKTPPSAATEEPPVPNHRFLAVVSWYPITDYTIPRSSKRASCPRPDLTLPAQLTTLFDAAYLADPAIDLSNPYLSPACATDEQLNAAIPQTVILHTCEWDMLLEEGREMVGRLREEPLNREVVYKLLDETQHAWDKAARFGSERDLELVHYSYVRCCWELEAVFEGRARREGGEGDAEE</sequence>
<dbReference type="Gene3D" id="3.40.50.1820">
    <property type="entry name" value="alpha/beta hydrolase"/>
    <property type="match status" value="1"/>
</dbReference>
<keyword evidence="1 3" id="KW-0378">Hydrolase</keyword>
<reference evidence="3" key="2">
    <citation type="submission" date="2023-05" db="EMBL/GenBank/DDBJ databases">
        <authorList>
            <consortium name="Lawrence Berkeley National Laboratory"/>
            <person name="Steindorff A."/>
            <person name="Hensen N."/>
            <person name="Bonometti L."/>
            <person name="Westerberg I."/>
            <person name="Brannstrom I.O."/>
            <person name="Guillou S."/>
            <person name="Cros-Aarteil S."/>
            <person name="Calhoun S."/>
            <person name="Haridas S."/>
            <person name="Kuo A."/>
            <person name="Mondo S."/>
            <person name="Pangilinan J."/>
            <person name="Riley R."/>
            <person name="Labutti K."/>
            <person name="Andreopoulos B."/>
            <person name="Lipzen A."/>
            <person name="Chen C."/>
            <person name="Yanf M."/>
            <person name="Daum C."/>
            <person name="Ng V."/>
            <person name="Clum A."/>
            <person name="Ohm R."/>
            <person name="Martin F."/>
            <person name="Silar P."/>
            <person name="Natvig D."/>
            <person name="Lalanne C."/>
            <person name="Gautier V."/>
            <person name="Ament-Velasquez S.L."/>
            <person name="Kruys A."/>
            <person name="Hutchinson M.I."/>
            <person name="Powell A.J."/>
            <person name="Barry K."/>
            <person name="Miller A.N."/>
            <person name="Grigoriev I.V."/>
            <person name="Debuchy R."/>
            <person name="Gladieux P."/>
            <person name="Thoren M.H."/>
            <person name="Johannesson H."/>
        </authorList>
    </citation>
    <scope>NUCLEOTIDE SEQUENCE</scope>
    <source>
        <strain evidence="3">CBS 103.79</strain>
    </source>
</reference>
<dbReference type="Pfam" id="PF07859">
    <property type="entry name" value="Abhydrolase_3"/>
    <property type="match status" value="1"/>
</dbReference>
<dbReference type="EMBL" id="MU855867">
    <property type="protein sequence ID" value="KAK3898864.1"/>
    <property type="molecule type" value="Genomic_DNA"/>
</dbReference>
<evidence type="ECO:0000313" key="3">
    <source>
        <dbReference type="EMBL" id="KAK3898864.1"/>
    </source>
</evidence>
<evidence type="ECO:0000313" key="4">
    <source>
        <dbReference type="Proteomes" id="UP001303889"/>
    </source>
</evidence>
<feature type="domain" description="Alpha/beta hydrolase fold-3" evidence="2">
    <location>
        <begin position="103"/>
        <end position="335"/>
    </location>
</feature>
<protein>
    <submittedName>
        <fullName evidence="3">Alpha/Beta hydrolase protein</fullName>
    </submittedName>
</protein>
<keyword evidence="4" id="KW-1185">Reference proteome</keyword>
<dbReference type="InterPro" id="IPR050300">
    <property type="entry name" value="GDXG_lipolytic_enzyme"/>
</dbReference>
<accession>A0AAN6RQA8</accession>
<dbReference type="PANTHER" id="PTHR48081:SF8">
    <property type="entry name" value="ALPHA_BETA HYDROLASE FOLD-3 DOMAIN-CONTAINING PROTEIN-RELATED"/>
    <property type="match status" value="1"/>
</dbReference>
<comment type="caution">
    <text evidence="3">The sequence shown here is derived from an EMBL/GenBank/DDBJ whole genome shotgun (WGS) entry which is preliminary data.</text>
</comment>